<feature type="compositionally biased region" description="Pro residues" evidence="1">
    <location>
        <begin position="118"/>
        <end position="132"/>
    </location>
</feature>
<feature type="region of interest" description="Disordered" evidence="1">
    <location>
        <begin position="174"/>
        <end position="205"/>
    </location>
</feature>
<dbReference type="RefSeq" id="XP_002499521.1">
    <property type="nucleotide sequence ID" value="XM_002499475.1"/>
</dbReference>
<dbReference type="KEGG" id="mis:MICPUN_56261"/>
<gene>
    <name evidence="2" type="ORF">MICPUN_56261</name>
</gene>
<dbReference type="EMBL" id="CP001323">
    <property type="protein sequence ID" value="ACO60779.1"/>
    <property type="molecule type" value="Genomic_DNA"/>
</dbReference>
<feature type="compositionally biased region" description="Pro residues" evidence="1">
    <location>
        <begin position="39"/>
        <end position="55"/>
    </location>
</feature>
<accession>C1E0A0</accession>
<reference evidence="2 3" key="1">
    <citation type="journal article" date="2009" name="Science">
        <title>Green evolution and dynamic adaptations revealed by genomes of the marine picoeukaryotes Micromonas.</title>
        <authorList>
            <person name="Worden A.Z."/>
            <person name="Lee J.H."/>
            <person name="Mock T."/>
            <person name="Rouze P."/>
            <person name="Simmons M.P."/>
            <person name="Aerts A.L."/>
            <person name="Allen A.E."/>
            <person name="Cuvelier M.L."/>
            <person name="Derelle E."/>
            <person name="Everett M.V."/>
            <person name="Foulon E."/>
            <person name="Grimwood J."/>
            <person name="Gundlach H."/>
            <person name="Henrissat B."/>
            <person name="Napoli C."/>
            <person name="McDonald S.M."/>
            <person name="Parker M.S."/>
            <person name="Rombauts S."/>
            <person name="Salamov A."/>
            <person name="Von Dassow P."/>
            <person name="Badger J.H."/>
            <person name="Coutinho P.M."/>
            <person name="Demir E."/>
            <person name="Dubchak I."/>
            <person name="Gentemann C."/>
            <person name="Eikrem W."/>
            <person name="Gready J.E."/>
            <person name="John U."/>
            <person name="Lanier W."/>
            <person name="Lindquist E.A."/>
            <person name="Lucas S."/>
            <person name="Mayer K.F."/>
            <person name="Moreau H."/>
            <person name="Not F."/>
            <person name="Otillar R."/>
            <person name="Panaud O."/>
            <person name="Pangilinan J."/>
            <person name="Paulsen I."/>
            <person name="Piegu B."/>
            <person name="Poliakov A."/>
            <person name="Robbens S."/>
            <person name="Schmutz J."/>
            <person name="Toulza E."/>
            <person name="Wyss T."/>
            <person name="Zelensky A."/>
            <person name="Zhou K."/>
            <person name="Armbrust E.V."/>
            <person name="Bhattacharya D."/>
            <person name="Goodenough U.W."/>
            <person name="Van de Peer Y."/>
            <person name="Grigoriev I.V."/>
        </authorList>
    </citation>
    <scope>NUCLEOTIDE SEQUENCE [LARGE SCALE GENOMIC DNA]</scope>
    <source>
        <strain evidence="3">RCC299 / NOUM17</strain>
    </source>
</reference>
<evidence type="ECO:0000256" key="1">
    <source>
        <dbReference type="SAM" id="MobiDB-lite"/>
    </source>
</evidence>
<evidence type="ECO:0000313" key="3">
    <source>
        <dbReference type="Proteomes" id="UP000002009"/>
    </source>
</evidence>
<proteinExistence type="predicted"/>
<dbReference type="InParanoid" id="C1E0A0"/>
<dbReference type="GeneID" id="8241203"/>
<evidence type="ECO:0000313" key="2">
    <source>
        <dbReference type="EMBL" id="ACO60779.1"/>
    </source>
</evidence>
<protein>
    <submittedName>
        <fullName evidence="2">Uncharacterized protein</fullName>
    </submittedName>
</protein>
<dbReference type="AlphaFoldDB" id="C1E0A0"/>
<name>C1E0A0_MICCC</name>
<organism evidence="2 3">
    <name type="scientific">Micromonas commoda (strain RCC299 / NOUM17 / CCMP2709)</name>
    <name type="common">Picoplanktonic green alga</name>
    <dbReference type="NCBI Taxonomy" id="296587"/>
    <lineage>
        <taxon>Eukaryota</taxon>
        <taxon>Viridiplantae</taxon>
        <taxon>Chlorophyta</taxon>
        <taxon>Mamiellophyceae</taxon>
        <taxon>Mamiellales</taxon>
        <taxon>Mamiellaceae</taxon>
        <taxon>Micromonas</taxon>
    </lineage>
</organism>
<feature type="region of interest" description="Disordered" evidence="1">
    <location>
        <begin position="1"/>
        <end position="20"/>
    </location>
</feature>
<sequence>MWQAWHEEQERRRSWGEDTRRMFDERYRRRSDPSALCDVPPPPSRVAAAPPPSSSYPPSQLQQAPRPPVSPARAGIDYQDAPSPSPFAIQRPADTSRWSPALRLIDDPVFQAAAEAPEPSPRSWNPPPPPLKSQPRKRKLTSDAEHTLFRPGYVPLDPEETSRGARDILAAVNARAAARKPAKEASGRDEELIENEVEASFDGLP</sequence>
<dbReference type="Proteomes" id="UP000002009">
    <property type="component" value="Chromosome 2"/>
</dbReference>
<feature type="compositionally biased region" description="Basic and acidic residues" evidence="1">
    <location>
        <begin position="181"/>
        <end position="190"/>
    </location>
</feature>
<feature type="region of interest" description="Disordered" evidence="1">
    <location>
        <begin position="26"/>
        <end position="160"/>
    </location>
</feature>
<keyword evidence="3" id="KW-1185">Reference proteome</keyword>